<name>A0A1F7YRJ6_9BACT</name>
<gene>
    <name evidence="1" type="ORF">A2801_00205</name>
</gene>
<dbReference type="STRING" id="1802500.A2801_00205"/>
<reference evidence="1 2" key="1">
    <citation type="journal article" date="2016" name="Nat. Commun.">
        <title>Thousands of microbial genomes shed light on interconnected biogeochemical processes in an aquifer system.</title>
        <authorList>
            <person name="Anantharaman K."/>
            <person name="Brown C.T."/>
            <person name="Hug L.A."/>
            <person name="Sharon I."/>
            <person name="Castelle C.J."/>
            <person name="Probst A.J."/>
            <person name="Thomas B.C."/>
            <person name="Singh A."/>
            <person name="Wilkins M.J."/>
            <person name="Karaoz U."/>
            <person name="Brodie E.L."/>
            <person name="Williams K.H."/>
            <person name="Hubbard S.S."/>
            <person name="Banfield J.F."/>
        </authorList>
    </citation>
    <scope>NUCLEOTIDE SEQUENCE [LARGE SCALE GENOMIC DNA]</scope>
</reference>
<dbReference type="AlphaFoldDB" id="A0A1F7YRJ6"/>
<protein>
    <submittedName>
        <fullName evidence="1">Uncharacterized protein</fullName>
    </submittedName>
</protein>
<organism evidence="1 2">
    <name type="scientific">Candidatus Woesebacteria bacterium RIFCSPHIGHO2_01_FULL_41_10</name>
    <dbReference type="NCBI Taxonomy" id="1802500"/>
    <lineage>
        <taxon>Bacteria</taxon>
        <taxon>Candidatus Woeseibacteriota</taxon>
    </lineage>
</organism>
<accession>A0A1F7YRJ6</accession>
<proteinExistence type="predicted"/>
<sequence>MEKSLKPVFDELYKILDDNQTKLGVHVAVMQLALLPARNWKGARNLQYQATRFDSDINKRVKQFANLLAAHMTHDLAYRRHRARRQYLVLLGQILGCSPEIYIESSILNKGECDKILKRIDKIQGYS</sequence>
<evidence type="ECO:0000313" key="2">
    <source>
        <dbReference type="Proteomes" id="UP000177263"/>
    </source>
</evidence>
<evidence type="ECO:0000313" key="1">
    <source>
        <dbReference type="EMBL" id="OGM29810.1"/>
    </source>
</evidence>
<comment type="caution">
    <text evidence="1">The sequence shown here is derived from an EMBL/GenBank/DDBJ whole genome shotgun (WGS) entry which is preliminary data.</text>
</comment>
<dbReference type="Proteomes" id="UP000177263">
    <property type="component" value="Unassembled WGS sequence"/>
</dbReference>
<dbReference type="EMBL" id="MGGM01000009">
    <property type="protein sequence ID" value="OGM29810.1"/>
    <property type="molecule type" value="Genomic_DNA"/>
</dbReference>